<dbReference type="PANTHER" id="PTHR10137">
    <property type="entry name" value="V-TYPE PROTON ATPASE SUBUNIT C"/>
    <property type="match status" value="1"/>
</dbReference>
<dbReference type="STRING" id="2020962.A0A2N1JF59"/>
<accession>A0A2N1JF59</accession>
<keyword evidence="4 6" id="KW-0406">Ion transport</keyword>
<dbReference type="GO" id="GO:0046961">
    <property type="term" value="F:proton-transporting ATPase activity, rotational mechanism"/>
    <property type="evidence" value="ECO:0007669"/>
    <property type="project" value="InterPro"/>
</dbReference>
<dbReference type="CDD" id="cd14785">
    <property type="entry name" value="V-ATPase_C"/>
    <property type="match status" value="1"/>
</dbReference>
<evidence type="ECO:0000313" key="8">
    <source>
        <dbReference type="EMBL" id="PKI85170.1"/>
    </source>
</evidence>
<keyword evidence="2 6" id="KW-0813">Transport</keyword>
<comment type="function">
    <text evidence="6">Subunit of the V1 complex of vacuolar(H+)-ATPase (V-ATPase), a multisubunit enzyme composed of a peripheral complex (V1) that hydrolyzes ATP and a membrane integral complex (V0) that translocates protons. V-ATPase is responsible for acidifying and maintaining the pH of intracellular compartments and in some cell types, is targeted to the plasma membrane, where it is responsible for acidifying the extracellular environment. Subunit C is necessary for the assembly of the catalytic sector of the enzyme and is likely to have a specific function in its catalytic activity.</text>
</comment>
<dbReference type="Gene3D" id="3.30.70.100">
    <property type="match status" value="1"/>
</dbReference>
<gene>
    <name evidence="8" type="primary">VMA5</name>
    <name evidence="8" type="ORF">MVES_000763</name>
</gene>
<dbReference type="OrthoDB" id="6605928at2759"/>
<dbReference type="EMBL" id="KZ454988">
    <property type="protein sequence ID" value="PKI85170.1"/>
    <property type="molecule type" value="Genomic_DNA"/>
</dbReference>
<comment type="subunit">
    <text evidence="6">V-ATPase is a heteromultimeric enzyme composed of a peripheral catalytic V1 complex (components A to H) attached to an integral membrane V0 proton pore complex.</text>
</comment>
<keyword evidence="3 6" id="KW-0375">Hydrogen ion transport</keyword>
<evidence type="ECO:0000256" key="5">
    <source>
        <dbReference type="ARBA" id="ARBA00053565"/>
    </source>
</evidence>
<name>A0A2N1JF59_9BASI</name>
<feature type="coiled-coil region" evidence="7">
    <location>
        <begin position="246"/>
        <end position="273"/>
    </location>
</feature>
<dbReference type="InterPro" id="IPR004907">
    <property type="entry name" value="ATPase_V1-cplx_csu"/>
</dbReference>
<protein>
    <recommendedName>
        <fullName evidence="6">V-type proton ATPase subunit C</fullName>
    </recommendedName>
</protein>
<evidence type="ECO:0000313" key="9">
    <source>
        <dbReference type="Proteomes" id="UP000232875"/>
    </source>
</evidence>
<comment type="similarity">
    <text evidence="1 6">Belongs to the V-ATPase C subunit family.</text>
</comment>
<dbReference type="Proteomes" id="UP000232875">
    <property type="component" value="Unassembled WGS sequence"/>
</dbReference>
<dbReference type="GO" id="GO:0000221">
    <property type="term" value="C:vacuolar proton-transporting V-type ATPase, V1 domain"/>
    <property type="evidence" value="ECO:0007669"/>
    <property type="project" value="TreeGrafter"/>
</dbReference>
<evidence type="ECO:0000256" key="7">
    <source>
        <dbReference type="SAM" id="Coils"/>
    </source>
</evidence>
<comment type="function">
    <text evidence="5">Subunit of the V1 complex of vacuolar(H+)-ATPase (V-ATPase), a multisubunit enzyme composed of a peripheral complex (V1) that hydrolyzes ATP and a membrane integral complex (V0) that translocates protons. V-ATPase is responsible for acidifying and maintaining the pH of intracellular compartments. Subunit C is necessary for the assembly of the catalytic sector of the enzyme and is likely to have a specific function in its catalytic activity. Reversibly leaves the enzyme after glucose depletion, causing the catalytic subcomplex V1 to detach from the V0 section.</text>
</comment>
<evidence type="ECO:0000256" key="2">
    <source>
        <dbReference type="ARBA" id="ARBA00022448"/>
    </source>
</evidence>
<dbReference type="SUPFAM" id="SSF118203">
    <property type="entry name" value="Vacuolar ATP synthase subunit C"/>
    <property type="match status" value="1"/>
</dbReference>
<dbReference type="PANTHER" id="PTHR10137:SF0">
    <property type="entry name" value="V-TYPE PROTON ATPASE SUBUNIT C"/>
    <property type="match status" value="1"/>
</dbReference>
<evidence type="ECO:0000256" key="6">
    <source>
        <dbReference type="RuleBase" id="RU364010"/>
    </source>
</evidence>
<dbReference type="InterPro" id="IPR036132">
    <property type="entry name" value="Vac_ATP_synth_c_sf"/>
</dbReference>
<reference evidence="8 9" key="1">
    <citation type="submission" date="2017-10" db="EMBL/GenBank/DDBJ databases">
        <title>A novel species of cold-tolerant Malassezia isolated from bats.</title>
        <authorList>
            <person name="Lorch J.M."/>
            <person name="Palmer J.M."/>
            <person name="Vanderwolf K.J."/>
            <person name="Schmidt K.Z."/>
            <person name="Verant M.L."/>
            <person name="Weller T.J."/>
            <person name="Blehert D.S."/>
        </authorList>
    </citation>
    <scope>NUCLEOTIDE SEQUENCE [LARGE SCALE GENOMIC DNA]</scope>
    <source>
        <strain evidence="8 9">NWHC:44797-103</strain>
    </source>
</reference>
<evidence type="ECO:0000256" key="3">
    <source>
        <dbReference type="ARBA" id="ARBA00022781"/>
    </source>
</evidence>
<dbReference type="AlphaFoldDB" id="A0A2N1JF59"/>
<evidence type="ECO:0000256" key="4">
    <source>
        <dbReference type="ARBA" id="ARBA00023065"/>
    </source>
</evidence>
<dbReference type="Pfam" id="PF03223">
    <property type="entry name" value="V-ATPase_C"/>
    <property type="match status" value="1"/>
</dbReference>
<dbReference type="FunFam" id="3.30.70.100:FF:000002">
    <property type="entry name" value="V-type proton ATPase subunit C"/>
    <property type="match status" value="1"/>
</dbReference>
<evidence type="ECO:0000256" key="1">
    <source>
        <dbReference type="ARBA" id="ARBA00006138"/>
    </source>
</evidence>
<keyword evidence="9" id="KW-1185">Reference proteome</keyword>
<keyword evidence="7" id="KW-0175">Coiled coil</keyword>
<proteinExistence type="inferred from homology"/>
<dbReference type="Gene3D" id="3.30.70.1180">
    <property type="entry name" value="Vacuolar atp synthase subunit c, domain 1"/>
    <property type="match status" value="1"/>
</dbReference>
<sequence>MPSESSFWIVSVPVSEEKSREQMIKDLRSRLVKDNAIAPSEIAGVPFPDFTVHELPKNDAFFASVLSRIVDTLRALFNDDEQALNEHLVIDGESVGDYVMNWHWDASKYRADRQLPELVEMLDKEMHSIDNVMKQKLTTYNGVKGQLQQLERKKNGNISVRSLADVVHKDDIVDPNSEFLETLLIAIPNTQVKAWLSTYEHLTKFVVPRSSSKICEDSEYALFNVTIFKRVHDEFVQKAREHKFQVREFAYDEAQMERERQELEETGASEKELWTELVRLSRTNFADAYQAMIHFKVLRTFVESVLRFGLPADYVASVLCPNAGRATQLIKALNSEYSYLQEYARYSSKDTSNSAPQDTPGEFANLLEQEVFPFVLTEQPIIIA</sequence>
<dbReference type="Gene3D" id="1.20.1460.10">
    <property type="entry name" value="subunit c (vma5p) of the yeast v-atpase, domain 2"/>
    <property type="match status" value="1"/>
</dbReference>
<organism evidence="8 9">
    <name type="scientific">Malassezia vespertilionis</name>
    <dbReference type="NCBI Taxonomy" id="2020962"/>
    <lineage>
        <taxon>Eukaryota</taxon>
        <taxon>Fungi</taxon>
        <taxon>Dikarya</taxon>
        <taxon>Basidiomycota</taxon>
        <taxon>Ustilaginomycotina</taxon>
        <taxon>Malasseziomycetes</taxon>
        <taxon>Malasseziales</taxon>
        <taxon>Malasseziaceae</taxon>
        <taxon>Malassezia</taxon>
    </lineage>
</organism>